<name>A0ACB8S8F4_9AGAM</name>
<organism evidence="1 2">
    <name type="scientific">Auriscalpium vulgare</name>
    <dbReference type="NCBI Taxonomy" id="40419"/>
    <lineage>
        <taxon>Eukaryota</taxon>
        <taxon>Fungi</taxon>
        <taxon>Dikarya</taxon>
        <taxon>Basidiomycota</taxon>
        <taxon>Agaricomycotina</taxon>
        <taxon>Agaricomycetes</taxon>
        <taxon>Russulales</taxon>
        <taxon>Auriscalpiaceae</taxon>
        <taxon>Auriscalpium</taxon>
    </lineage>
</organism>
<accession>A0ACB8S8F4</accession>
<gene>
    <name evidence="1" type="ORF">FA95DRAFT_1483496</name>
</gene>
<evidence type="ECO:0000313" key="2">
    <source>
        <dbReference type="Proteomes" id="UP000814033"/>
    </source>
</evidence>
<sequence>LAVLLVLLGTLIRVLCFRVMKHLFTYQIALSTHHKLVTSGPYAYVRHPSYTGAVLVQWGIPLCLGPGSWWWDAGVVQTGLGRATAVFWACMMVYMVPIVRRGYKEDKLLQDAFGEEWEAYARRVPWLFVPGVL</sequence>
<reference evidence="1" key="2">
    <citation type="journal article" date="2022" name="New Phytol.">
        <title>Evolutionary transition to the ectomycorrhizal habit in the genomes of a hyperdiverse lineage of mushroom-forming fungi.</title>
        <authorList>
            <person name="Looney B."/>
            <person name="Miyauchi S."/>
            <person name="Morin E."/>
            <person name="Drula E."/>
            <person name="Courty P.E."/>
            <person name="Kohler A."/>
            <person name="Kuo A."/>
            <person name="LaButti K."/>
            <person name="Pangilinan J."/>
            <person name="Lipzen A."/>
            <person name="Riley R."/>
            <person name="Andreopoulos W."/>
            <person name="He G."/>
            <person name="Johnson J."/>
            <person name="Nolan M."/>
            <person name="Tritt A."/>
            <person name="Barry K.W."/>
            <person name="Grigoriev I.V."/>
            <person name="Nagy L.G."/>
            <person name="Hibbett D."/>
            <person name="Henrissat B."/>
            <person name="Matheny P.B."/>
            <person name="Labbe J."/>
            <person name="Martin F.M."/>
        </authorList>
    </citation>
    <scope>NUCLEOTIDE SEQUENCE</scope>
    <source>
        <strain evidence="1">FP105234-sp</strain>
    </source>
</reference>
<evidence type="ECO:0000313" key="1">
    <source>
        <dbReference type="EMBL" id="KAI0052422.1"/>
    </source>
</evidence>
<dbReference type="EMBL" id="MU275845">
    <property type="protein sequence ID" value="KAI0052422.1"/>
    <property type="molecule type" value="Genomic_DNA"/>
</dbReference>
<reference evidence="1" key="1">
    <citation type="submission" date="2021-02" db="EMBL/GenBank/DDBJ databases">
        <authorList>
            <consortium name="DOE Joint Genome Institute"/>
            <person name="Ahrendt S."/>
            <person name="Looney B.P."/>
            <person name="Miyauchi S."/>
            <person name="Morin E."/>
            <person name="Drula E."/>
            <person name="Courty P.E."/>
            <person name="Chicoki N."/>
            <person name="Fauchery L."/>
            <person name="Kohler A."/>
            <person name="Kuo A."/>
            <person name="Labutti K."/>
            <person name="Pangilinan J."/>
            <person name="Lipzen A."/>
            <person name="Riley R."/>
            <person name="Andreopoulos W."/>
            <person name="He G."/>
            <person name="Johnson J."/>
            <person name="Barry K.W."/>
            <person name="Grigoriev I.V."/>
            <person name="Nagy L."/>
            <person name="Hibbett D."/>
            <person name="Henrissat B."/>
            <person name="Matheny P.B."/>
            <person name="Labbe J."/>
            <person name="Martin F."/>
        </authorList>
    </citation>
    <scope>NUCLEOTIDE SEQUENCE</scope>
    <source>
        <strain evidence="1">FP105234-sp</strain>
    </source>
</reference>
<proteinExistence type="predicted"/>
<keyword evidence="2" id="KW-1185">Reference proteome</keyword>
<feature type="non-terminal residue" evidence="1">
    <location>
        <position position="1"/>
    </location>
</feature>
<protein>
    <submittedName>
        <fullName evidence="1">Uncharacterized protein</fullName>
    </submittedName>
</protein>
<comment type="caution">
    <text evidence="1">The sequence shown here is derived from an EMBL/GenBank/DDBJ whole genome shotgun (WGS) entry which is preliminary data.</text>
</comment>
<dbReference type="Proteomes" id="UP000814033">
    <property type="component" value="Unassembled WGS sequence"/>
</dbReference>